<dbReference type="PANTHER" id="PTHR30193">
    <property type="entry name" value="ABC TRANSPORTER PERMEASE PROTEIN"/>
    <property type="match status" value="1"/>
</dbReference>
<dbReference type="PANTHER" id="PTHR30193:SF37">
    <property type="entry name" value="INNER MEMBRANE ABC TRANSPORTER PERMEASE PROTEIN YCJO"/>
    <property type="match status" value="1"/>
</dbReference>
<dbReference type="InterPro" id="IPR000515">
    <property type="entry name" value="MetI-like"/>
</dbReference>
<evidence type="ECO:0000256" key="1">
    <source>
        <dbReference type="ARBA" id="ARBA00004651"/>
    </source>
</evidence>
<protein>
    <submittedName>
        <fullName evidence="9">Glycerol-3-phosphate ABC transporter permease</fullName>
    </submittedName>
</protein>
<feature type="domain" description="ABC transmembrane type-1" evidence="8">
    <location>
        <begin position="82"/>
        <end position="297"/>
    </location>
</feature>
<comment type="subcellular location">
    <subcellularLocation>
        <location evidence="1 7">Cell membrane</location>
        <topology evidence="1 7">Multi-pass membrane protein</topology>
    </subcellularLocation>
</comment>
<dbReference type="InterPro" id="IPR051393">
    <property type="entry name" value="ABC_transporter_permease"/>
</dbReference>
<dbReference type="Pfam" id="PF00528">
    <property type="entry name" value="BPD_transp_1"/>
    <property type="match status" value="1"/>
</dbReference>
<dbReference type="AlphaFoldDB" id="A0A3M0I319"/>
<dbReference type="GO" id="GO:0005886">
    <property type="term" value="C:plasma membrane"/>
    <property type="evidence" value="ECO:0007669"/>
    <property type="project" value="UniProtKB-SubCell"/>
</dbReference>
<evidence type="ECO:0000256" key="7">
    <source>
        <dbReference type="RuleBase" id="RU363032"/>
    </source>
</evidence>
<sequence length="305" mass="32265">MIGNVPLRRGAARRPAWIPRGLAGPVMVLPCLGLLLVFAYWPAVRSVVLSLYGNDLLGDPSRFVGLDQYADVFTDPDLRRALLTTAAIAGLSVLLSVGGALAAVLPLRRAARRPRAVASVLLSLPFAYSAAASAAVFAGLFAPAVGTLNEVLQHIGITGPEWLRSPVWAVFAVSLATAWYEFGFAFLVLLAAVTQLDQQVIEAAALDGASGLRLARSVIIPMLRPSLVFLLVTQTISGLQVFTQVQVLTRGGPAGATSTLVHELYQRAFGEALPHVGSASALAMVLLLLVLLVTAIQFGVLRRWA</sequence>
<gene>
    <name evidence="9" type="ORF">CTZ28_36730</name>
</gene>
<keyword evidence="3" id="KW-1003">Cell membrane</keyword>
<feature type="transmembrane region" description="Helical" evidence="7">
    <location>
        <begin position="279"/>
        <end position="301"/>
    </location>
</feature>
<keyword evidence="2 7" id="KW-0813">Transport</keyword>
<dbReference type="EMBL" id="PENI01000034">
    <property type="protein sequence ID" value="RMB81123.1"/>
    <property type="molecule type" value="Genomic_DNA"/>
</dbReference>
<name>A0A3M0I319_9ACTN</name>
<feature type="transmembrane region" description="Helical" evidence="7">
    <location>
        <begin position="168"/>
        <end position="193"/>
    </location>
</feature>
<evidence type="ECO:0000256" key="2">
    <source>
        <dbReference type="ARBA" id="ARBA00022448"/>
    </source>
</evidence>
<dbReference type="PROSITE" id="PS50928">
    <property type="entry name" value="ABC_TM1"/>
    <property type="match status" value="1"/>
</dbReference>
<evidence type="ECO:0000313" key="9">
    <source>
        <dbReference type="EMBL" id="RMB81123.1"/>
    </source>
</evidence>
<dbReference type="CDD" id="cd06261">
    <property type="entry name" value="TM_PBP2"/>
    <property type="match status" value="1"/>
</dbReference>
<evidence type="ECO:0000313" key="10">
    <source>
        <dbReference type="Proteomes" id="UP000270471"/>
    </source>
</evidence>
<comment type="similarity">
    <text evidence="7">Belongs to the binding-protein-dependent transport system permease family.</text>
</comment>
<organism evidence="9 10">
    <name type="scientific">Streptomyces shenzhenensis</name>
    <dbReference type="NCBI Taxonomy" id="943815"/>
    <lineage>
        <taxon>Bacteria</taxon>
        <taxon>Bacillati</taxon>
        <taxon>Actinomycetota</taxon>
        <taxon>Actinomycetes</taxon>
        <taxon>Kitasatosporales</taxon>
        <taxon>Streptomycetaceae</taxon>
        <taxon>Streptomyces</taxon>
    </lineage>
</organism>
<dbReference type="Proteomes" id="UP000270471">
    <property type="component" value="Unassembled WGS sequence"/>
</dbReference>
<evidence type="ECO:0000256" key="4">
    <source>
        <dbReference type="ARBA" id="ARBA00022692"/>
    </source>
</evidence>
<evidence type="ECO:0000259" key="8">
    <source>
        <dbReference type="PROSITE" id="PS50928"/>
    </source>
</evidence>
<reference evidence="9 10" key="1">
    <citation type="submission" date="2017-11" db="EMBL/GenBank/DDBJ databases">
        <title>Draft genome of actinobacteria isolated from guarana (Paullinia cupana (Mart.) Ducke.</title>
        <authorList>
            <person name="Siqueira K.A."/>
            <person name="Liotti R.G."/>
            <person name="Mendes T.A.O."/>
            <person name="Soares M.A."/>
        </authorList>
    </citation>
    <scope>NUCLEOTIDE SEQUENCE [LARGE SCALE GENOMIC DNA]</scope>
    <source>
        <strain evidence="9 10">193</strain>
    </source>
</reference>
<keyword evidence="5 7" id="KW-1133">Transmembrane helix</keyword>
<accession>A0A3M0I319</accession>
<dbReference type="OrthoDB" id="34224at2"/>
<dbReference type="SUPFAM" id="SSF161098">
    <property type="entry name" value="MetI-like"/>
    <property type="match status" value="1"/>
</dbReference>
<feature type="transmembrane region" description="Helical" evidence="7">
    <location>
        <begin position="21"/>
        <end position="41"/>
    </location>
</feature>
<proteinExistence type="inferred from homology"/>
<comment type="caution">
    <text evidence="9">The sequence shown here is derived from an EMBL/GenBank/DDBJ whole genome shotgun (WGS) entry which is preliminary data.</text>
</comment>
<dbReference type="InterPro" id="IPR035906">
    <property type="entry name" value="MetI-like_sf"/>
</dbReference>
<dbReference type="Gene3D" id="1.10.3720.10">
    <property type="entry name" value="MetI-like"/>
    <property type="match status" value="1"/>
</dbReference>
<feature type="transmembrane region" description="Helical" evidence="7">
    <location>
        <begin position="81"/>
        <end position="105"/>
    </location>
</feature>
<evidence type="ECO:0000256" key="6">
    <source>
        <dbReference type="ARBA" id="ARBA00023136"/>
    </source>
</evidence>
<evidence type="ECO:0000256" key="5">
    <source>
        <dbReference type="ARBA" id="ARBA00022989"/>
    </source>
</evidence>
<keyword evidence="10" id="KW-1185">Reference proteome</keyword>
<keyword evidence="4 7" id="KW-0812">Transmembrane</keyword>
<evidence type="ECO:0000256" key="3">
    <source>
        <dbReference type="ARBA" id="ARBA00022475"/>
    </source>
</evidence>
<keyword evidence="6 7" id="KW-0472">Membrane</keyword>
<feature type="transmembrane region" description="Helical" evidence="7">
    <location>
        <begin position="117"/>
        <end position="142"/>
    </location>
</feature>
<dbReference type="GO" id="GO:0055085">
    <property type="term" value="P:transmembrane transport"/>
    <property type="evidence" value="ECO:0007669"/>
    <property type="project" value="InterPro"/>
</dbReference>